<dbReference type="GeneID" id="108082725"/>
<evidence type="ECO:0000256" key="9">
    <source>
        <dbReference type="SAM" id="MobiDB-lite"/>
    </source>
</evidence>
<evidence type="ECO:0000259" key="10">
    <source>
        <dbReference type="PROSITE" id="PS51746"/>
    </source>
</evidence>
<dbReference type="InterPro" id="IPR032675">
    <property type="entry name" value="LRR_dom_sf"/>
</dbReference>
<dbReference type="PROSITE" id="PS51450">
    <property type="entry name" value="LRR"/>
    <property type="match status" value="1"/>
</dbReference>
<dbReference type="Gene3D" id="3.60.40.10">
    <property type="entry name" value="PPM-type phosphatase domain"/>
    <property type="match status" value="1"/>
</dbReference>
<dbReference type="OrthoDB" id="737510at2759"/>
<evidence type="ECO:0000313" key="12">
    <source>
        <dbReference type="RefSeq" id="XP_017033722.2"/>
    </source>
</evidence>
<dbReference type="PANTHER" id="PTHR45752">
    <property type="entry name" value="LEUCINE-RICH REPEAT-CONTAINING"/>
    <property type="match status" value="1"/>
</dbReference>
<keyword evidence="2" id="KW-0677">Repeat</keyword>
<dbReference type="Pfam" id="PF00560">
    <property type="entry name" value="LRR_1"/>
    <property type="match status" value="1"/>
</dbReference>
<dbReference type="PANTHER" id="PTHR45752:SF187">
    <property type="entry name" value="LEUCINE-RICH REPEAT AND IQ DOMAIN-CONTAINING PROTEIN 4"/>
    <property type="match status" value="1"/>
</dbReference>
<dbReference type="Pfam" id="PF13855">
    <property type="entry name" value="LRR_8"/>
    <property type="match status" value="2"/>
</dbReference>
<dbReference type="Pfam" id="PF00481">
    <property type="entry name" value="PP2C"/>
    <property type="match status" value="1"/>
</dbReference>
<dbReference type="SMART" id="SM00364">
    <property type="entry name" value="LRR_BAC"/>
    <property type="match status" value="6"/>
</dbReference>
<dbReference type="InterPro" id="IPR003591">
    <property type="entry name" value="Leu-rich_rpt_typical-subtyp"/>
</dbReference>
<dbReference type="AlphaFoldDB" id="A0A6P4IXE5"/>
<reference evidence="11" key="1">
    <citation type="submission" date="2025-05" db="UniProtKB">
        <authorList>
            <consortium name="RefSeq"/>
        </authorList>
    </citation>
    <scope>NUCLEOTIDE SEQUENCE [LARGE SCALE GENOMIC DNA]</scope>
    <source>
        <strain evidence="11">14028-0561.14</strain>
    </source>
</reference>
<gene>
    <name evidence="12" type="primary">Phlpp</name>
</gene>
<keyword evidence="1" id="KW-0433">Leucine-rich repeat</keyword>
<dbReference type="InterPro" id="IPR050715">
    <property type="entry name" value="LRR-SigEffector_domain"/>
</dbReference>
<evidence type="ECO:0000256" key="8">
    <source>
        <dbReference type="ARBA" id="ARBA00032455"/>
    </source>
</evidence>
<evidence type="ECO:0000256" key="7">
    <source>
        <dbReference type="ARBA" id="ARBA00029998"/>
    </source>
</evidence>
<dbReference type="InterPro" id="IPR036457">
    <property type="entry name" value="PPM-type-like_dom_sf"/>
</dbReference>
<feature type="domain" description="PPM-type phosphatase" evidence="10">
    <location>
        <begin position="463"/>
        <end position="680"/>
    </location>
</feature>
<proteinExistence type="inferred from homology"/>
<organism evidence="11 12">
    <name type="scientific">Drosophila kikkawai</name>
    <name type="common">Fruit fly</name>
    <dbReference type="NCBI Taxonomy" id="30033"/>
    <lineage>
        <taxon>Eukaryota</taxon>
        <taxon>Metazoa</taxon>
        <taxon>Ecdysozoa</taxon>
        <taxon>Arthropoda</taxon>
        <taxon>Hexapoda</taxon>
        <taxon>Insecta</taxon>
        <taxon>Pterygota</taxon>
        <taxon>Neoptera</taxon>
        <taxon>Endopterygota</taxon>
        <taxon>Diptera</taxon>
        <taxon>Brachycera</taxon>
        <taxon>Muscomorpha</taxon>
        <taxon>Ephydroidea</taxon>
        <taxon>Drosophilidae</taxon>
        <taxon>Drosophila</taxon>
        <taxon>Sophophora</taxon>
    </lineage>
</organism>
<comment type="similarity">
    <text evidence="3">Belongs to the SHOC2 family.</text>
</comment>
<protein>
    <recommendedName>
        <fullName evidence="4">Leucine-rich repeat protein soc-2 homolog</fullName>
    </recommendedName>
    <alternativeName>
        <fullName evidence="8">Protein soc-2 homolog</fullName>
    </alternativeName>
    <alternativeName>
        <fullName evidence="6 7">protein Sur-8 homolog</fullName>
    </alternativeName>
</protein>
<reference evidence="12" key="2">
    <citation type="submission" date="2025-08" db="UniProtKB">
        <authorList>
            <consortium name="RefSeq"/>
        </authorList>
    </citation>
    <scope>IDENTIFICATION</scope>
    <source>
        <strain evidence="12">14028-0561.14</strain>
        <tissue evidence="12">Whole fly</tissue>
    </source>
</reference>
<accession>A0A6P4IXE5</accession>
<dbReference type="PROSITE" id="PS51746">
    <property type="entry name" value="PPM_2"/>
    <property type="match status" value="1"/>
</dbReference>
<feature type="region of interest" description="Disordered" evidence="9">
    <location>
        <begin position="731"/>
        <end position="752"/>
    </location>
</feature>
<dbReference type="SUPFAM" id="SSF52058">
    <property type="entry name" value="L domain-like"/>
    <property type="match status" value="1"/>
</dbReference>
<sequence>MHSQVLCNAVVASTRAKKYKKPARETSETMLKATARKMTDPYKSKLKLSASHSGSNPLPVEPLPEEATNGGQTSPQKLSLKGSQLGGSILIGNYNYLTQLEVCENEMEVLDLSSLAQLEMLKCSRNKLMELIINATNLQALVADRNYLHNISTTNTHPVPLKLQRIDISHNNFSELPNWIGACSALAFLEASHNRLSNMTGLLRNYRISQLATLNLAYNDLKQMEQLPDAFGSVQSLQLQSNELQALPDNFFAVTHARLETLNVSCNKLATLPRYEQNNHAALVNLFLSGNQLNDTIFESLHNAAKLRVLHLAYNRIGLLPATCIRNWQDLEILVLSGNMLQQLPEEVATLGQLKVLRCCNNLLLCTPQLAKLGKLKVLDLSHNHLDRVNLVALVPSRNLKYLDLSGNLQLQVDEQQFKVCQTQSQRHWSLIDVSGNNRAALPTTTLRQVNVQRSQNKSAPWSMGFAETPGSGDCRKLSVCQLRAPNYGGSDEALYGMFEAMEGQGRVAQEMVQLIPDLMKQEQLVKDSAMKDYIKFTLLAAQQQCGRVRSAAVFHLTRTRAPSKVRPLKSKRYVLRMACTGRLDSFLVRRTAQLRLTETETEHSSTKTIRDPHVLELTLSNDDEYLVVGNAQLWSVMDIDRAAREIRKEENALLAAKRLVDIAQSLGAEENLSVIVVRFRHLGTDVDHLIRELKQSVRKKPAPVPVPASSVSVCKRTCCDRSNACRHRAIDQEPLAGRSSPSGQSDRDLLAKDKDGGGDEFVLAHARVLQEEQQLEMLDETESVLSEEQFKCWEYMLEQNTQLLFDKELNTISKSFTKQRPMPSAILAAPTPDRNDFTSNLMRSVTNKFISSSTPQLQQPLTCSTPNSVPLGSFPHIKQPVPGHFGSALSFQQAHSYGYNLFDAKARKFSGSSSKRGGGPHSAYFGSLQRLMPYNFEYDFAVTQERDRNILDEEEHDEDEFNEHESRMRKYWGVATTEL</sequence>
<evidence type="ECO:0000256" key="1">
    <source>
        <dbReference type="ARBA" id="ARBA00022614"/>
    </source>
</evidence>
<feature type="region of interest" description="Disordered" evidence="9">
    <location>
        <begin position="46"/>
        <end position="78"/>
    </location>
</feature>
<dbReference type="SMART" id="SM00369">
    <property type="entry name" value="LRR_TYP"/>
    <property type="match status" value="6"/>
</dbReference>
<dbReference type="RefSeq" id="XP_017033722.2">
    <property type="nucleotide sequence ID" value="XM_017178233.3"/>
</dbReference>
<evidence type="ECO:0000256" key="5">
    <source>
        <dbReference type="ARBA" id="ARBA00025612"/>
    </source>
</evidence>
<dbReference type="InterPro" id="IPR001611">
    <property type="entry name" value="Leu-rich_rpt"/>
</dbReference>
<evidence type="ECO:0000256" key="4">
    <source>
        <dbReference type="ARBA" id="ARBA00023904"/>
    </source>
</evidence>
<dbReference type="Gene3D" id="3.80.10.10">
    <property type="entry name" value="Ribonuclease Inhibitor"/>
    <property type="match status" value="3"/>
</dbReference>
<evidence type="ECO:0000256" key="6">
    <source>
        <dbReference type="ARBA" id="ARBA00029588"/>
    </source>
</evidence>
<evidence type="ECO:0000256" key="2">
    <source>
        <dbReference type="ARBA" id="ARBA00022737"/>
    </source>
</evidence>
<dbReference type="Proteomes" id="UP001652661">
    <property type="component" value="Chromosome 2L"/>
</dbReference>
<dbReference type="SUPFAM" id="SSF81606">
    <property type="entry name" value="PP2C-like"/>
    <property type="match status" value="1"/>
</dbReference>
<evidence type="ECO:0000256" key="3">
    <source>
        <dbReference type="ARBA" id="ARBA00023786"/>
    </source>
</evidence>
<evidence type="ECO:0000313" key="11">
    <source>
        <dbReference type="Proteomes" id="UP001652661"/>
    </source>
</evidence>
<name>A0A6P4IXE5_DROKI</name>
<comment type="function">
    <text evidence="5">Acts as a Ras effector and participates in MAPK pathway activation. Probably acts as a regulatory subunit of protein phosphatase that specifically dephosphorylates Raf kinase and stimulate Raf activity at specialized signaling complexes upon Ras activation.</text>
</comment>
<keyword evidence="11" id="KW-1185">Reference proteome</keyword>
<dbReference type="InterPro" id="IPR001932">
    <property type="entry name" value="PPM-type_phosphatase-like_dom"/>
</dbReference>